<evidence type="ECO:0000313" key="3">
    <source>
        <dbReference type="WBParaSite" id="nRc.2.0.1.t45452-RA"/>
    </source>
</evidence>
<proteinExistence type="predicted"/>
<feature type="region of interest" description="Disordered" evidence="1">
    <location>
        <begin position="31"/>
        <end position="68"/>
    </location>
</feature>
<keyword evidence="2" id="KW-1185">Reference proteome</keyword>
<organism evidence="2 3">
    <name type="scientific">Romanomermis culicivorax</name>
    <name type="common">Nematode worm</name>
    <dbReference type="NCBI Taxonomy" id="13658"/>
    <lineage>
        <taxon>Eukaryota</taxon>
        <taxon>Metazoa</taxon>
        <taxon>Ecdysozoa</taxon>
        <taxon>Nematoda</taxon>
        <taxon>Enoplea</taxon>
        <taxon>Dorylaimia</taxon>
        <taxon>Mermithida</taxon>
        <taxon>Mermithoidea</taxon>
        <taxon>Mermithidae</taxon>
        <taxon>Romanomermis</taxon>
    </lineage>
</organism>
<dbReference type="Proteomes" id="UP000887565">
    <property type="component" value="Unplaced"/>
</dbReference>
<evidence type="ECO:0000313" key="2">
    <source>
        <dbReference type="Proteomes" id="UP000887565"/>
    </source>
</evidence>
<feature type="compositionally biased region" description="Acidic residues" evidence="1">
    <location>
        <begin position="38"/>
        <end position="56"/>
    </location>
</feature>
<feature type="compositionally biased region" description="Basic and acidic residues" evidence="1">
    <location>
        <begin position="57"/>
        <end position="68"/>
    </location>
</feature>
<evidence type="ECO:0000256" key="1">
    <source>
        <dbReference type="SAM" id="MobiDB-lite"/>
    </source>
</evidence>
<name>A0A915L4M3_ROMCU</name>
<reference evidence="3" key="1">
    <citation type="submission" date="2022-11" db="UniProtKB">
        <authorList>
            <consortium name="WormBaseParasite"/>
        </authorList>
    </citation>
    <scope>IDENTIFICATION</scope>
</reference>
<sequence length="68" mass="7657">MLSGHVHCITYHYIPNSMIATAAHAVKSIPRNFNSQNEPDEGTVPDDDTEWLEADDTEGREARDEEKT</sequence>
<protein>
    <submittedName>
        <fullName evidence="3">Uncharacterized protein</fullName>
    </submittedName>
</protein>
<dbReference type="AlphaFoldDB" id="A0A915L4M3"/>
<dbReference type="WBParaSite" id="nRc.2.0.1.t45452-RA">
    <property type="protein sequence ID" value="nRc.2.0.1.t45452-RA"/>
    <property type="gene ID" value="nRc.2.0.1.g45452"/>
</dbReference>
<accession>A0A915L4M3</accession>